<dbReference type="KEGG" id="gyu:FE374_18275"/>
<dbReference type="InterPro" id="IPR003029">
    <property type="entry name" value="S1_domain"/>
</dbReference>
<dbReference type="InterPro" id="IPR012340">
    <property type="entry name" value="NA-bd_OB-fold"/>
</dbReference>
<accession>A0A5B8CDM6</accession>
<dbReference type="PROSITE" id="PS50126">
    <property type="entry name" value="S1"/>
    <property type="match status" value="1"/>
</dbReference>
<sequence length="247" mass="26117">MSQLSPVRSVAHENSIASVAALSASIAAGSTPFAYVPELVTTLLPPLVESSDPSQVRALEKALTVAKGTLAKSLARARNELVGILREAPSGVFASPKAKADEVLWLACSADLEQQLMHATQSRRGKTQPSKVIDEMLAQVRHRVDLALIEAQDMVEIAKIQAALSPAPARGYEPCWGEVTGVKPFGAFVLLPSGESGLLHVSELHPLNGGRRVDDAALLVNVGQSIYVRVTGKNEKGQLSFAPVSEA</sequence>
<dbReference type="AlphaFoldDB" id="A0A5B8CDM6"/>
<dbReference type="Proteomes" id="UP000314616">
    <property type="component" value="Chromosome"/>
</dbReference>
<feature type="domain" description="S1 motif" evidence="1">
    <location>
        <begin position="177"/>
        <end position="244"/>
    </location>
</feature>
<evidence type="ECO:0000313" key="3">
    <source>
        <dbReference type="Proteomes" id="UP000314616"/>
    </source>
</evidence>
<dbReference type="OrthoDB" id="3696341at2"/>
<dbReference type="SMART" id="SM00316">
    <property type="entry name" value="S1"/>
    <property type="match status" value="1"/>
</dbReference>
<dbReference type="Gene3D" id="2.40.50.140">
    <property type="entry name" value="Nucleic acid-binding proteins"/>
    <property type="match status" value="1"/>
</dbReference>
<evidence type="ECO:0000313" key="2">
    <source>
        <dbReference type="EMBL" id="QDC26296.1"/>
    </source>
</evidence>
<gene>
    <name evidence="2" type="ORF">FE374_18275</name>
</gene>
<proteinExistence type="predicted"/>
<dbReference type="Pfam" id="PF00575">
    <property type="entry name" value="S1"/>
    <property type="match status" value="1"/>
</dbReference>
<organism evidence="2 3">
    <name type="scientific">Georgenia yuyongxinii</name>
    <dbReference type="NCBI Taxonomy" id="2589797"/>
    <lineage>
        <taxon>Bacteria</taxon>
        <taxon>Bacillati</taxon>
        <taxon>Actinomycetota</taxon>
        <taxon>Actinomycetes</taxon>
        <taxon>Micrococcales</taxon>
        <taxon>Bogoriellaceae</taxon>
        <taxon>Georgenia</taxon>
    </lineage>
</organism>
<dbReference type="SUPFAM" id="SSF50249">
    <property type="entry name" value="Nucleic acid-binding proteins"/>
    <property type="match status" value="1"/>
</dbReference>
<evidence type="ECO:0000259" key="1">
    <source>
        <dbReference type="PROSITE" id="PS50126"/>
    </source>
</evidence>
<reference evidence="2 3" key="1">
    <citation type="submission" date="2019-05" db="EMBL/GenBank/DDBJ databases">
        <title>Georgenia *** sp. nov., and Georgenia *** sp. nov., isolated from the intestinal contents of plateau pika (Ochotona curzoniae) in the Qinghai-Tibet plateau of China.</title>
        <authorList>
            <person name="Tian Z."/>
        </authorList>
    </citation>
    <scope>NUCLEOTIDE SEQUENCE [LARGE SCALE GENOMIC DNA]</scope>
    <source>
        <strain evidence="2 3">Z443</strain>
    </source>
</reference>
<protein>
    <submittedName>
        <fullName evidence="2">S1 RNA-binding domain-containing protein</fullName>
    </submittedName>
</protein>
<dbReference type="RefSeq" id="WP_139930900.1">
    <property type="nucleotide sequence ID" value="NZ_CP040915.1"/>
</dbReference>
<dbReference type="EMBL" id="CP040915">
    <property type="protein sequence ID" value="QDC26296.1"/>
    <property type="molecule type" value="Genomic_DNA"/>
</dbReference>
<name>A0A5B8CDM6_9MICO</name>
<dbReference type="GO" id="GO:0003676">
    <property type="term" value="F:nucleic acid binding"/>
    <property type="evidence" value="ECO:0007669"/>
    <property type="project" value="InterPro"/>
</dbReference>